<protein>
    <submittedName>
        <fullName evidence="2">Uncharacterized protein</fullName>
    </submittedName>
</protein>
<name>A0A2S9YUH5_9BACT</name>
<dbReference type="AlphaFoldDB" id="A0A2S9YUH5"/>
<evidence type="ECO:0000313" key="2">
    <source>
        <dbReference type="EMBL" id="PRQ08746.1"/>
    </source>
</evidence>
<dbReference type="EMBL" id="PVNL01000036">
    <property type="protein sequence ID" value="PRQ08746.1"/>
    <property type="molecule type" value="Genomic_DNA"/>
</dbReference>
<proteinExistence type="predicted"/>
<organism evidence="2 3">
    <name type="scientific">Enhygromyxa salina</name>
    <dbReference type="NCBI Taxonomy" id="215803"/>
    <lineage>
        <taxon>Bacteria</taxon>
        <taxon>Pseudomonadati</taxon>
        <taxon>Myxococcota</taxon>
        <taxon>Polyangia</taxon>
        <taxon>Nannocystales</taxon>
        <taxon>Nannocystaceae</taxon>
        <taxon>Enhygromyxa</taxon>
    </lineage>
</organism>
<accession>A0A2S9YUH5</accession>
<reference evidence="2 3" key="1">
    <citation type="submission" date="2018-03" db="EMBL/GenBank/DDBJ databases">
        <title>Draft Genome Sequences of the Obligatory Marine Myxobacteria Enhygromyxa salina SWB007.</title>
        <authorList>
            <person name="Poehlein A."/>
            <person name="Moghaddam J.A."/>
            <person name="Harms H."/>
            <person name="Alanjari M."/>
            <person name="Koenig G.M."/>
            <person name="Daniel R."/>
            <person name="Schaeberle T.F."/>
        </authorList>
    </citation>
    <scope>NUCLEOTIDE SEQUENCE [LARGE SCALE GENOMIC DNA]</scope>
    <source>
        <strain evidence="2 3">SWB007</strain>
    </source>
</reference>
<comment type="caution">
    <text evidence="2">The sequence shown here is derived from an EMBL/GenBank/DDBJ whole genome shotgun (WGS) entry which is preliminary data.</text>
</comment>
<sequence>MDDELHEEGFVRGGVMQEVAFEYVRWYASVESDAEPVARSGPSTPTGPQRRRGSSQFEGDHALAARLINHLIDSEELEVVNHHAHTTLIEPVAACLAGSPAAAAARIALALEDADEVIDLYADDATIEAFLRARS</sequence>
<dbReference type="RefSeq" id="WP_106088595.1">
    <property type="nucleotide sequence ID" value="NZ_PVNL01000036.1"/>
</dbReference>
<feature type="region of interest" description="Disordered" evidence="1">
    <location>
        <begin position="32"/>
        <end position="56"/>
    </location>
</feature>
<dbReference type="Proteomes" id="UP000238823">
    <property type="component" value="Unassembled WGS sequence"/>
</dbReference>
<evidence type="ECO:0000256" key="1">
    <source>
        <dbReference type="SAM" id="MobiDB-lite"/>
    </source>
</evidence>
<evidence type="ECO:0000313" key="3">
    <source>
        <dbReference type="Proteomes" id="UP000238823"/>
    </source>
</evidence>
<gene>
    <name evidence="2" type="ORF">ENSA7_15640</name>
</gene>